<dbReference type="GO" id="GO:0016740">
    <property type="term" value="F:transferase activity"/>
    <property type="evidence" value="ECO:0007669"/>
    <property type="project" value="UniProtKB-KW"/>
</dbReference>
<sequence length="252" mass="28627">MDKCKWSLSLVIPIYNEATTASKNIQIYLDSLHRNFQHFELIVVDDGSDDGTSKILEEFKNLESFTLLKNYANFNVGIALQRGFGASSCHYVCHTGIDMPVSVEDIRRKIEEHSGSDVIVLERSSYPGATRWRRFISGINRSMIKLLFPSLSSGISDFNFTQIYRHKIIKCIWPKSKSPSFTTPEMIMNAKLNGLVVSAIPCAYSRREEGKGSLGRFFDITWALYDMACFRMTTLASKRRKLTLEECHRGGA</sequence>
<dbReference type="Pfam" id="PF00535">
    <property type="entry name" value="Glycos_transf_2"/>
    <property type="match status" value="1"/>
</dbReference>
<reference evidence="3" key="1">
    <citation type="submission" date="2017-04" db="EMBL/GenBank/DDBJ databases">
        <authorList>
            <person name="Varghese N."/>
            <person name="Submissions S."/>
        </authorList>
    </citation>
    <scope>NUCLEOTIDE SEQUENCE [LARGE SCALE GENOMIC DNA]</scope>
    <source>
        <strain evidence="3">RKEM611</strain>
    </source>
</reference>
<keyword evidence="3" id="KW-1185">Reference proteome</keyword>
<dbReference type="Gene3D" id="3.90.550.10">
    <property type="entry name" value="Spore Coat Polysaccharide Biosynthesis Protein SpsA, Chain A"/>
    <property type="match status" value="1"/>
</dbReference>
<dbReference type="AlphaFoldDB" id="A0A1Y6CUG8"/>
<name>A0A1Y6CUG8_9BACT</name>
<dbReference type="SUPFAM" id="SSF53448">
    <property type="entry name" value="Nucleotide-diphospho-sugar transferases"/>
    <property type="match status" value="1"/>
</dbReference>
<dbReference type="Proteomes" id="UP000192907">
    <property type="component" value="Unassembled WGS sequence"/>
</dbReference>
<keyword evidence="2" id="KW-0808">Transferase</keyword>
<dbReference type="OrthoDB" id="9794124at2"/>
<organism evidence="2 3">
    <name type="scientific">Pseudobacteriovorax antillogorgiicola</name>
    <dbReference type="NCBI Taxonomy" id="1513793"/>
    <lineage>
        <taxon>Bacteria</taxon>
        <taxon>Pseudomonadati</taxon>
        <taxon>Bdellovibrionota</taxon>
        <taxon>Oligoflexia</taxon>
        <taxon>Oligoflexales</taxon>
        <taxon>Pseudobacteriovoracaceae</taxon>
        <taxon>Pseudobacteriovorax</taxon>
    </lineage>
</organism>
<dbReference type="PANTHER" id="PTHR48090:SF7">
    <property type="entry name" value="RFBJ PROTEIN"/>
    <property type="match status" value="1"/>
</dbReference>
<evidence type="ECO:0000313" key="2">
    <source>
        <dbReference type="EMBL" id="SMF75580.1"/>
    </source>
</evidence>
<dbReference type="PANTHER" id="PTHR48090">
    <property type="entry name" value="UNDECAPRENYL-PHOSPHATE 4-DEOXY-4-FORMAMIDO-L-ARABINOSE TRANSFERASE-RELATED"/>
    <property type="match status" value="1"/>
</dbReference>
<dbReference type="InterPro" id="IPR050256">
    <property type="entry name" value="Glycosyltransferase_2"/>
</dbReference>
<evidence type="ECO:0000313" key="3">
    <source>
        <dbReference type="Proteomes" id="UP000192907"/>
    </source>
</evidence>
<gene>
    <name evidence="2" type="ORF">SAMN06296036_12951</name>
</gene>
<dbReference type="STRING" id="1513793.SAMN06296036_12951"/>
<evidence type="ECO:0000259" key="1">
    <source>
        <dbReference type="Pfam" id="PF00535"/>
    </source>
</evidence>
<accession>A0A1Y6CUG8</accession>
<dbReference type="EMBL" id="FWZT01000029">
    <property type="protein sequence ID" value="SMF75580.1"/>
    <property type="molecule type" value="Genomic_DNA"/>
</dbReference>
<protein>
    <submittedName>
        <fullName evidence="2">Glycosyl transferase family 2</fullName>
    </submittedName>
</protein>
<proteinExistence type="predicted"/>
<feature type="domain" description="Glycosyltransferase 2-like" evidence="1">
    <location>
        <begin position="9"/>
        <end position="147"/>
    </location>
</feature>
<dbReference type="InterPro" id="IPR029044">
    <property type="entry name" value="Nucleotide-diphossugar_trans"/>
</dbReference>
<dbReference type="RefSeq" id="WP_132324735.1">
    <property type="nucleotide sequence ID" value="NZ_FWZT01000029.1"/>
</dbReference>
<dbReference type="InterPro" id="IPR001173">
    <property type="entry name" value="Glyco_trans_2-like"/>
</dbReference>